<dbReference type="InterPro" id="IPR050546">
    <property type="entry name" value="Glycosyl_Hydrlase_16"/>
</dbReference>
<dbReference type="OrthoDB" id="9776255at2"/>
<keyword evidence="4" id="KW-0378">Hydrolase</keyword>
<feature type="signal peptide" evidence="2">
    <location>
        <begin position="1"/>
        <end position="18"/>
    </location>
</feature>
<organism evidence="4 5">
    <name type="scientific">Arundinibacter roseus</name>
    <dbReference type="NCBI Taxonomy" id="2070510"/>
    <lineage>
        <taxon>Bacteria</taxon>
        <taxon>Pseudomonadati</taxon>
        <taxon>Bacteroidota</taxon>
        <taxon>Cytophagia</taxon>
        <taxon>Cytophagales</taxon>
        <taxon>Spirosomataceae</taxon>
        <taxon>Arundinibacter</taxon>
    </lineage>
</organism>
<protein>
    <submittedName>
        <fullName evidence="4">Glycoside hydrolase family 16 protein</fullName>
    </submittedName>
</protein>
<evidence type="ECO:0000256" key="1">
    <source>
        <dbReference type="ARBA" id="ARBA00006865"/>
    </source>
</evidence>
<dbReference type="EMBL" id="SMJU01000016">
    <property type="protein sequence ID" value="TDB60853.1"/>
    <property type="molecule type" value="Genomic_DNA"/>
</dbReference>
<keyword evidence="2" id="KW-0732">Signal</keyword>
<keyword evidence="5" id="KW-1185">Reference proteome</keyword>
<dbReference type="PANTHER" id="PTHR10963">
    <property type="entry name" value="GLYCOSYL HYDROLASE-RELATED"/>
    <property type="match status" value="1"/>
</dbReference>
<evidence type="ECO:0000313" key="4">
    <source>
        <dbReference type="EMBL" id="TDB60853.1"/>
    </source>
</evidence>
<dbReference type="GO" id="GO:0005975">
    <property type="term" value="P:carbohydrate metabolic process"/>
    <property type="evidence" value="ECO:0007669"/>
    <property type="project" value="InterPro"/>
</dbReference>
<accession>A0A4R4K141</accession>
<dbReference type="GO" id="GO:0004553">
    <property type="term" value="F:hydrolase activity, hydrolyzing O-glycosyl compounds"/>
    <property type="evidence" value="ECO:0007669"/>
    <property type="project" value="InterPro"/>
</dbReference>
<dbReference type="AlphaFoldDB" id="A0A4R4K141"/>
<dbReference type="Gene3D" id="2.60.120.200">
    <property type="match status" value="1"/>
</dbReference>
<dbReference type="PANTHER" id="PTHR10963:SF55">
    <property type="entry name" value="GLYCOSIDE HYDROLASE FAMILY 16 PROTEIN"/>
    <property type="match status" value="1"/>
</dbReference>
<dbReference type="InterPro" id="IPR013320">
    <property type="entry name" value="ConA-like_dom_sf"/>
</dbReference>
<feature type="domain" description="GH16" evidence="3">
    <location>
        <begin position="3"/>
        <end position="270"/>
    </location>
</feature>
<evidence type="ECO:0000313" key="5">
    <source>
        <dbReference type="Proteomes" id="UP000295706"/>
    </source>
</evidence>
<dbReference type="SUPFAM" id="SSF49899">
    <property type="entry name" value="Concanavalin A-like lectins/glucanases"/>
    <property type="match status" value="1"/>
</dbReference>
<evidence type="ECO:0000259" key="3">
    <source>
        <dbReference type="PROSITE" id="PS51762"/>
    </source>
</evidence>
<dbReference type="RefSeq" id="WP_132121292.1">
    <property type="nucleotide sequence ID" value="NZ_SMJU01000016.1"/>
</dbReference>
<reference evidence="4 5" key="1">
    <citation type="submission" date="2019-02" db="EMBL/GenBank/DDBJ databases">
        <title>Arundinibacter roseus gen. nov., sp. nov., a new member of the family Cytophagaceae.</title>
        <authorList>
            <person name="Szuroczki S."/>
            <person name="Khayer B."/>
            <person name="Sproer C."/>
            <person name="Toumi M."/>
            <person name="Szabo A."/>
            <person name="Felfoldi T."/>
            <person name="Schumann P."/>
            <person name="Toth E."/>
        </authorList>
    </citation>
    <scope>NUCLEOTIDE SEQUENCE [LARGE SCALE GENOMIC DNA]</scope>
    <source>
        <strain evidence="4 5">DMA-k-7a</strain>
    </source>
</reference>
<sequence length="270" mass="31663">MKYYWFFLLLGISGAAQAQWKLVWSDEFNEEGAPNPKNWSYERGFVRNQELQWYQPDNAYCRGGLLIIEARKEQKPNPGYEAGTTDWKKSRQTIDYTSTSLLTRNLHSWQYGRFKMRGRIDTRAGLWPAFWTLGVAGEWPSNGEIDIMEYYRGMLLANAAWGSGQRYKAIWDDLKKPLTEFADSAWAQKFHVWRMDWDASKIALYVDDELLNEINLEETYNRDSEKKNPFRQPHYLILNLAMGGMNGGDIGAIDFPARFEVDYVRIYQKE</sequence>
<evidence type="ECO:0000256" key="2">
    <source>
        <dbReference type="SAM" id="SignalP"/>
    </source>
</evidence>
<gene>
    <name evidence="4" type="ORF">EZE20_20635</name>
</gene>
<dbReference type="Pfam" id="PF00722">
    <property type="entry name" value="Glyco_hydro_16"/>
    <property type="match status" value="1"/>
</dbReference>
<feature type="chain" id="PRO_5021019286" evidence="2">
    <location>
        <begin position="19"/>
        <end position="270"/>
    </location>
</feature>
<dbReference type="PROSITE" id="PS51762">
    <property type="entry name" value="GH16_2"/>
    <property type="match status" value="1"/>
</dbReference>
<comment type="caution">
    <text evidence="4">The sequence shown here is derived from an EMBL/GenBank/DDBJ whole genome shotgun (WGS) entry which is preliminary data.</text>
</comment>
<dbReference type="Proteomes" id="UP000295706">
    <property type="component" value="Unassembled WGS sequence"/>
</dbReference>
<comment type="similarity">
    <text evidence="1">Belongs to the glycosyl hydrolase 16 family.</text>
</comment>
<name>A0A4R4K141_9BACT</name>
<proteinExistence type="inferred from homology"/>
<dbReference type="CDD" id="cd08023">
    <property type="entry name" value="GH16_laminarinase_like"/>
    <property type="match status" value="1"/>
</dbReference>
<dbReference type="InterPro" id="IPR000757">
    <property type="entry name" value="Beta-glucanase-like"/>
</dbReference>